<accession>A0A806KHU0</accession>
<dbReference type="AlphaFoldDB" id="A0A806KHU0"/>
<dbReference type="EMBL" id="JQ844201">
    <property type="protein sequence ID" value="AGS52574.1"/>
    <property type="molecule type" value="Genomic_DNA"/>
</dbReference>
<evidence type="ECO:0000256" key="1">
    <source>
        <dbReference type="SAM" id="Phobius"/>
    </source>
</evidence>
<organism evidence="2">
    <name type="scientific">uncultured bacterium contig00023</name>
    <dbReference type="NCBI Taxonomy" id="1181512"/>
    <lineage>
        <taxon>Bacteria</taxon>
        <taxon>environmental samples</taxon>
    </lineage>
</organism>
<keyword evidence="1" id="KW-1133">Transmembrane helix</keyword>
<keyword evidence="1" id="KW-0812">Transmembrane</keyword>
<feature type="transmembrane region" description="Helical" evidence="1">
    <location>
        <begin position="6"/>
        <end position="25"/>
    </location>
</feature>
<sequence length="39" mass="4554">MILQLICGILIMALSLSLFFVLRYMRKHQTRNDEGTQKA</sequence>
<evidence type="ECO:0000313" key="2">
    <source>
        <dbReference type="EMBL" id="AGS52574.1"/>
    </source>
</evidence>
<proteinExistence type="predicted"/>
<protein>
    <submittedName>
        <fullName evidence="2">Uncharacterized protein</fullName>
    </submittedName>
</protein>
<name>A0A806KHU0_9BACT</name>
<reference evidence="2" key="1">
    <citation type="submission" date="2012-03" db="EMBL/GenBank/DDBJ databases">
        <title>Functional metagenomics reveals considerable lignocellulase gene clusters in the gut microbiome of a wood-feeding higher termite.</title>
        <authorList>
            <person name="Liu N."/>
        </authorList>
    </citation>
    <scope>NUCLEOTIDE SEQUENCE</scope>
</reference>
<keyword evidence="1" id="KW-0472">Membrane</keyword>